<reference evidence="1 2" key="1">
    <citation type="submission" date="2020-04" db="EMBL/GenBank/DDBJ databases">
        <title>The first description of lens atrophy caused by putative novel Shewanella sp. that is a new emerging pathogen for cultured rainbow trout?</title>
        <authorList>
            <person name="Saticioglu I.B."/>
            <person name="Duman M."/>
            <person name="Altun S."/>
        </authorList>
    </citation>
    <scope>NUCLEOTIDE SEQUENCE [LARGE SCALE GENOMIC DNA]</scope>
    <source>
        <strain evidence="1 2">S-1</strain>
    </source>
</reference>
<dbReference type="Proteomes" id="UP000527352">
    <property type="component" value="Unassembled WGS sequence"/>
</dbReference>
<comment type="caution">
    <text evidence="1">The sequence shown here is derived from an EMBL/GenBank/DDBJ whole genome shotgun (WGS) entry which is preliminary data.</text>
</comment>
<dbReference type="InterPro" id="IPR025292">
    <property type="entry name" value="T3SS_LEE_assoc"/>
</dbReference>
<gene>
    <name evidence="1" type="ORF">HGO26_17370</name>
</gene>
<keyword evidence="2" id="KW-1185">Reference proteome</keyword>
<sequence>MEDLTPNLPLIRVEATGQNKLNRVVSPALLAFNRLVWQPVATMHPSWWQELQLTLWQAQYQAGTRLAQRIEAVVVSRYGLAGQDLPKEFNELEANLLACRHKLSAIVTALGLFLLNRPDYVSLREYRDALHQELSQAQIQQIWNLWPQRPQLTTYVYRDEVTATELVGVAQTCAINLIGQLWGNKPFWRALALTLPVQATLPCKADSLAPISLDIPRWLMRLERLL</sequence>
<accession>A0ABX1KTL9</accession>
<proteinExistence type="predicted"/>
<dbReference type="RefSeq" id="WP_168826773.1">
    <property type="nucleotide sequence ID" value="NZ_JABAEB010000011.1"/>
</dbReference>
<dbReference type="EMBL" id="JABAEB010000011">
    <property type="protein sequence ID" value="NLQ24642.1"/>
    <property type="molecule type" value="Genomic_DNA"/>
</dbReference>
<name>A0ABX1KTL9_9GAMM</name>
<evidence type="ECO:0000313" key="1">
    <source>
        <dbReference type="EMBL" id="NLQ24642.1"/>
    </source>
</evidence>
<dbReference type="Pfam" id="PF13327">
    <property type="entry name" value="T3SS_LEE_assoc"/>
    <property type="match status" value="1"/>
</dbReference>
<protein>
    <submittedName>
        <fullName evidence="1">Uncharacterized protein</fullName>
    </submittedName>
</protein>
<evidence type="ECO:0000313" key="2">
    <source>
        <dbReference type="Proteomes" id="UP000527352"/>
    </source>
</evidence>
<organism evidence="1 2">
    <name type="scientific">Shewanella oncorhynchi</name>
    <dbReference type="NCBI Taxonomy" id="2726434"/>
    <lineage>
        <taxon>Bacteria</taxon>
        <taxon>Pseudomonadati</taxon>
        <taxon>Pseudomonadota</taxon>
        <taxon>Gammaproteobacteria</taxon>
        <taxon>Alteromonadales</taxon>
        <taxon>Shewanellaceae</taxon>
        <taxon>Shewanella</taxon>
    </lineage>
</organism>